<feature type="compositionally biased region" description="Acidic residues" evidence="6">
    <location>
        <begin position="1063"/>
        <end position="1073"/>
    </location>
</feature>
<dbReference type="Pfam" id="PF00443">
    <property type="entry name" value="UCH"/>
    <property type="match status" value="1"/>
</dbReference>
<protein>
    <recommendedName>
        <fullName evidence="8">USP domain-containing protein</fullName>
    </recommendedName>
</protein>
<feature type="compositionally biased region" description="Acidic residues" evidence="6">
    <location>
        <begin position="269"/>
        <end position="283"/>
    </location>
</feature>
<dbReference type="InterPro" id="IPR045055">
    <property type="entry name" value="DNA2/NAM7-like"/>
</dbReference>
<dbReference type="PROSITE" id="PS50235">
    <property type="entry name" value="USP_3"/>
    <property type="match status" value="1"/>
</dbReference>
<dbReference type="InterPro" id="IPR027417">
    <property type="entry name" value="P-loop_NTPase"/>
</dbReference>
<dbReference type="InterPro" id="IPR018200">
    <property type="entry name" value="USP_CS"/>
</dbReference>
<feature type="transmembrane region" description="Helical" evidence="7">
    <location>
        <begin position="120"/>
        <end position="140"/>
    </location>
</feature>
<keyword evidence="1" id="KW-0547">Nucleotide-binding</keyword>
<dbReference type="STRING" id="74557.A0A1V9YW84"/>
<dbReference type="PANTHER" id="PTHR10887:SF495">
    <property type="entry name" value="HELICASE SENATAXIN ISOFORM X1-RELATED"/>
    <property type="match status" value="1"/>
</dbReference>
<dbReference type="OrthoDB" id="6513042at2759"/>
<dbReference type="SMART" id="SM00487">
    <property type="entry name" value="DEXDc"/>
    <property type="match status" value="1"/>
</dbReference>
<evidence type="ECO:0000256" key="1">
    <source>
        <dbReference type="ARBA" id="ARBA00022741"/>
    </source>
</evidence>
<evidence type="ECO:0000313" key="10">
    <source>
        <dbReference type="Proteomes" id="UP000243217"/>
    </source>
</evidence>
<dbReference type="InterPro" id="IPR028889">
    <property type="entry name" value="USP"/>
</dbReference>
<sequence>MINAMCDAVEADMKKGFPATPGPFKTWVHAIFEGILTNDTKCLNCKTVSTREETFLDLSLEIEANTSLVYCLKQFGNVEFMNGEDKFFCDKCHRCRKANKYQTNTIGIGIAPQKIQIHILFYYDISMMLYIGGSLMILYIEDTQSFAKLFHRVLFTTNLKLPDTITEKPCERRYELFSVIIHIGNGMNEGHYVSLIRWKAQWFLFDDDTVTSVDDQMLETCYGSGNVQGAHFRFHRAMRKSQVKGRSEQYQKLLKARAAAARGEKILDQDDEEWEEGEEESEDDQMHSGTSRKRPISALQPSKPKDPRQRRLALQQRTATEKDVAMKLLELQAKPVVKSILKKPTAVARKSIQVIEPPIGQNAAKKPKAPVVHKRPNRSKTNNERIGAILTTQNNDSKYATSTLGQFYEEILNWDFGDALAKESKPGLLNAPAEIQVPSKFESYQHYFNVWKPLAVQEIQAQSLNGISSEMPPAIPIICTPQVTFGSNTVKVSTSYNKLYNGNDKKKRLNDLVEVRKDDLVLISEDPRFLINRVHPPNDPNAVMSVGTLGIVESQLQSREGLVFISTCARWRELQWVNNKPLFMFKIGSLVTSLREFRALCECRDYKLMNLLLSGSSLPSTMRLDTLGAGYVQWMRNTFNTSQQEAITAAATSEGFTLIKGPPGTGKTTTLKGLLNSLHLREYNRYYNAVLDVARRPDQDTYKAWARIGSEKPHILVAAPSNIAVDNIVSKIMEEGFCDGEGRRYFPHIVRVGRGVTANVKSVSLDGMVESLSSQPLEIVEMRVGQLTHELRMVENDAARLRQELRNVIAWIHEHVSENLHAARNPTPEPEAPPPPPGSPPPPPTTSPPPPPPLSPPPPPRVDTPSPHISSVITEPEDAPPPIVSQSMFSIDAEPDQDHSALVVYRSDSEEDEPVTFCVDDPPFYAMLEDEEDEPLPRRTEDDEVDEPLPTMKVEPGTIINVDENTHDMEVDEPLPTNTTKVEPANNMKVDDKTQDMEVDEPLSTLKLQVDEPMPPHNMEDEEEDEPLPTAPRSSPQEEPEEVDRWPSPPPEEMTECPTPPAPDDDADDDEDIPGPPPDEPVVIDYNSYMPYKDIAQRINLCLEKANSLRLEWQRYSMVRQSLQTNKRVAKETQEQLESSFLESAHIVFTTLSSAGHRALDDSNKYDILVIDEAAQAVELSTIIPMRFGSKQCVLVGDPQQLSATVFSRTSAQSLYERSLFERLESCGHPVHMLRTQYRSHPVISDFPRHYFYGGLLEDGDNVKQPSYTKPYHNLAPAFQPLVFWNILSSREHTGAASRSNQMEIDLAVNLYLTLRNTCPPTDIRGKVGVITPYSFQMEELKKAFSRACNGDYSHDVEINTVDGYQGREKDIIILSTVRADPKKGVGFLNDIRRMNVALTRAKYACYVIGSEAALKSSKPWRALLDHARNAACMVHVSNPQENLLQLHPSRADFVRGPRFGGRGRGRFNSEVVILMAKKLLFEKIKHFLHEVFEALDEDAVEISVLGDLFDESHLRLEDLFVKPSVFNMLPYPIELVTGYLGQLNVEGLLGAMAGSPLQLIVRNANFVFRVKSVDWDDEKALRFANELLIALKHRLWNRHHMGGKGAIKVESMKTWIKRRMLATIDQMTVKWENINIRVEIPLADSSLPLQVFGIHIPAISVTSCELAHRIVHRAEIPIQLQNCTKELLAKLVCIERFEVYTTTTPNNAQLTSLEWKDQFLHVWPHELRSHVLLPMNIKVKLDMEKATYKLLAIDVSVTKFHVTFNPTTIDLLMRFLLHLETFERYTRFRKLRPTIVQKHLQPPSILELPAFFILPQVDTPSICGKMKNGCRRVFNAKLMWKYATNCILSDLHPQRESIWLSPLILEYTDLYKRQVSKKYVEQVTQELAEDMTEFKPLLPEYKPLSLSEAWALSDYIYKIPMDHQLLCRAVCDRIIRQEFIRLNEAPSRTRSQSAAPQPVVKRRSLLRLGSAHDLTSQQGWQPLSNVEEFLFGQEALDVHVPLVKPDDKTSPLITTLLRSPRPMVNIVFGPLRFTLCGAANAKTSQFSSYFYDELWAMTCESLTFTSVLSIGPKYVLLELRLGKICATMALRKGDEHFKAIEFDYIHEKADGFLYVGLRYDPLLLKSPDTKWLWKSKCMIGKIKAALSNTFLERWLSSIDGDRSLKALVNQTYKRGFHTSTPKKTSNSKNQLKHVLEQLLVSTSLVEVAMGGIDASITMKTLAWLKQLNLSPEASLERTHLFVPPHAAALSNDSIANECVVDVLHHRLTFAGSASGHRAAIEYLLSSLL</sequence>
<evidence type="ECO:0000256" key="7">
    <source>
        <dbReference type="SAM" id="Phobius"/>
    </source>
</evidence>
<dbReference type="InterPro" id="IPR038765">
    <property type="entry name" value="Papain-like_cys_pep_sf"/>
</dbReference>
<keyword evidence="7" id="KW-0472">Membrane</keyword>
<keyword evidence="4" id="KW-0067">ATP-binding</keyword>
<gene>
    <name evidence="9" type="ORF">THRCLA_09515</name>
</gene>
<name>A0A1V9YW84_9STRA</name>
<evidence type="ECO:0000256" key="3">
    <source>
        <dbReference type="ARBA" id="ARBA00022806"/>
    </source>
</evidence>
<dbReference type="CDD" id="cd18808">
    <property type="entry name" value="SF1_C_Upf1"/>
    <property type="match status" value="1"/>
</dbReference>
<dbReference type="FunFam" id="3.40.50.300:FF:000326">
    <property type="entry name" value="P-loop containing nucleoside triphosphate hydrolase"/>
    <property type="match status" value="1"/>
</dbReference>
<evidence type="ECO:0000256" key="4">
    <source>
        <dbReference type="ARBA" id="ARBA00022840"/>
    </source>
</evidence>
<proteinExistence type="predicted"/>
<feature type="domain" description="USP" evidence="8">
    <location>
        <begin position="1"/>
        <end position="238"/>
    </location>
</feature>
<evidence type="ECO:0000256" key="2">
    <source>
        <dbReference type="ARBA" id="ARBA00022801"/>
    </source>
</evidence>
<keyword evidence="10" id="KW-1185">Reference proteome</keyword>
<evidence type="ECO:0000256" key="5">
    <source>
        <dbReference type="ARBA" id="ARBA00048432"/>
    </source>
</evidence>
<dbReference type="GO" id="GO:0003678">
    <property type="term" value="F:DNA helicase activity"/>
    <property type="evidence" value="ECO:0007669"/>
    <property type="project" value="UniProtKB-EC"/>
</dbReference>
<dbReference type="SUPFAM" id="SSF52540">
    <property type="entry name" value="P-loop containing nucleoside triphosphate hydrolases"/>
    <property type="match status" value="1"/>
</dbReference>
<dbReference type="Pfam" id="PF13087">
    <property type="entry name" value="AAA_12"/>
    <property type="match status" value="1"/>
</dbReference>
<dbReference type="Pfam" id="PF13086">
    <property type="entry name" value="AAA_11"/>
    <property type="match status" value="2"/>
</dbReference>
<dbReference type="InterPro" id="IPR041679">
    <property type="entry name" value="DNA2/NAM7-like_C"/>
</dbReference>
<dbReference type="GO" id="GO:0004843">
    <property type="term" value="F:cysteine-type deubiquitinase activity"/>
    <property type="evidence" value="ECO:0007669"/>
    <property type="project" value="InterPro"/>
</dbReference>
<feature type="compositionally biased region" description="Pro residues" evidence="6">
    <location>
        <begin position="827"/>
        <end position="862"/>
    </location>
</feature>
<feature type="region of interest" description="Disordered" evidence="6">
    <location>
        <begin position="823"/>
        <end position="914"/>
    </location>
</feature>
<comment type="caution">
    <text evidence="9">The sequence shown here is derived from an EMBL/GenBank/DDBJ whole genome shotgun (WGS) entry which is preliminary data.</text>
</comment>
<keyword evidence="7" id="KW-1133">Transmembrane helix</keyword>
<dbReference type="PANTHER" id="PTHR10887">
    <property type="entry name" value="DNA2/NAM7 HELICASE FAMILY"/>
    <property type="match status" value="1"/>
</dbReference>
<dbReference type="InterPro" id="IPR047187">
    <property type="entry name" value="SF1_C_Upf1"/>
</dbReference>
<dbReference type="Gene3D" id="3.90.70.10">
    <property type="entry name" value="Cysteine proteinases"/>
    <property type="match status" value="1"/>
</dbReference>
<dbReference type="Proteomes" id="UP000243217">
    <property type="component" value="Unassembled WGS sequence"/>
</dbReference>
<dbReference type="InterPro" id="IPR001394">
    <property type="entry name" value="Peptidase_C19_UCH"/>
</dbReference>
<dbReference type="InterPro" id="IPR041677">
    <property type="entry name" value="DNA2/NAM7_AAA_11"/>
</dbReference>
<keyword evidence="7" id="KW-0812">Transmembrane</keyword>
<dbReference type="PROSITE" id="PS00973">
    <property type="entry name" value="USP_2"/>
    <property type="match status" value="1"/>
</dbReference>
<feature type="region of interest" description="Disordered" evidence="6">
    <location>
        <begin position="265"/>
        <end position="319"/>
    </location>
</feature>
<keyword evidence="3" id="KW-0347">Helicase</keyword>
<comment type="catalytic activity">
    <reaction evidence="5">
        <text>ATP + H2O = ADP + phosphate + H(+)</text>
        <dbReference type="Rhea" id="RHEA:13065"/>
        <dbReference type="ChEBI" id="CHEBI:15377"/>
        <dbReference type="ChEBI" id="CHEBI:15378"/>
        <dbReference type="ChEBI" id="CHEBI:30616"/>
        <dbReference type="ChEBI" id="CHEBI:43474"/>
        <dbReference type="ChEBI" id="CHEBI:456216"/>
        <dbReference type="EC" id="3.6.4.12"/>
    </reaction>
    <physiologicalReaction direction="left-to-right" evidence="5">
        <dbReference type="Rhea" id="RHEA:13066"/>
    </physiologicalReaction>
</comment>
<dbReference type="GO" id="GO:0005694">
    <property type="term" value="C:chromosome"/>
    <property type="evidence" value="ECO:0007669"/>
    <property type="project" value="UniProtKB-ARBA"/>
</dbReference>
<evidence type="ECO:0000313" key="9">
    <source>
        <dbReference type="EMBL" id="OQR89917.1"/>
    </source>
</evidence>
<feature type="compositionally biased region" description="Pro residues" evidence="6">
    <location>
        <begin position="1047"/>
        <end position="1062"/>
    </location>
</feature>
<organism evidence="9 10">
    <name type="scientific">Thraustotheca clavata</name>
    <dbReference type="NCBI Taxonomy" id="74557"/>
    <lineage>
        <taxon>Eukaryota</taxon>
        <taxon>Sar</taxon>
        <taxon>Stramenopiles</taxon>
        <taxon>Oomycota</taxon>
        <taxon>Saprolegniomycetes</taxon>
        <taxon>Saprolegniales</taxon>
        <taxon>Achlyaceae</taxon>
        <taxon>Thraustotheca</taxon>
    </lineage>
</organism>
<evidence type="ECO:0000256" key="6">
    <source>
        <dbReference type="SAM" id="MobiDB-lite"/>
    </source>
</evidence>
<dbReference type="InterPro" id="IPR014001">
    <property type="entry name" value="Helicase_ATP-bd"/>
</dbReference>
<feature type="region of interest" description="Disordered" evidence="6">
    <location>
        <begin position="929"/>
        <end position="1085"/>
    </location>
</feature>
<dbReference type="EMBL" id="JNBS01002630">
    <property type="protein sequence ID" value="OQR89917.1"/>
    <property type="molecule type" value="Genomic_DNA"/>
</dbReference>
<dbReference type="Gene3D" id="3.40.50.300">
    <property type="entry name" value="P-loop containing nucleotide triphosphate hydrolases"/>
    <property type="match status" value="3"/>
</dbReference>
<reference evidence="9 10" key="1">
    <citation type="journal article" date="2014" name="Genome Biol. Evol.">
        <title>The secreted proteins of Achlya hypogyna and Thraustotheca clavata identify the ancestral oomycete secretome and reveal gene acquisitions by horizontal gene transfer.</title>
        <authorList>
            <person name="Misner I."/>
            <person name="Blouin N."/>
            <person name="Leonard G."/>
            <person name="Richards T.A."/>
            <person name="Lane C.E."/>
        </authorList>
    </citation>
    <scope>NUCLEOTIDE SEQUENCE [LARGE SCALE GENOMIC DNA]</scope>
    <source>
        <strain evidence="9 10">ATCC 34112</strain>
    </source>
</reference>
<dbReference type="CDD" id="cd18042">
    <property type="entry name" value="DEXXQc_SETX"/>
    <property type="match status" value="1"/>
</dbReference>
<dbReference type="SUPFAM" id="SSF54001">
    <property type="entry name" value="Cysteine proteinases"/>
    <property type="match status" value="1"/>
</dbReference>
<keyword evidence="2" id="KW-0378">Hydrolase</keyword>
<dbReference type="GO" id="GO:0005524">
    <property type="term" value="F:ATP binding"/>
    <property type="evidence" value="ECO:0007669"/>
    <property type="project" value="UniProtKB-KW"/>
</dbReference>
<dbReference type="GO" id="GO:0016579">
    <property type="term" value="P:protein deubiquitination"/>
    <property type="evidence" value="ECO:0007669"/>
    <property type="project" value="InterPro"/>
</dbReference>
<accession>A0A1V9YW84</accession>
<evidence type="ECO:0000259" key="8">
    <source>
        <dbReference type="PROSITE" id="PS50235"/>
    </source>
</evidence>